<dbReference type="Pfam" id="PF13704">
    <property type="entry name" value="Glyco_tranf_2_4"/>
    <property type="match status" value="1"/>
</dbReference>
<dbReference type="InterPro" id="IPR029044">
    <property type="entry name" value="Nucleotide-diphossugar_trans"/>
</dbReference>
<dbReference type="RefSeq" id="WP_182950790.1">
    <property type="nucleotide sequence ID" value="NZ_JABEQK010000013.1"/>
</dbReference>
<dbReference type="EMBL" id="JABEQK010000013">
    <property type="protein sequence ID" value="MBB2206252.1"/>
    <property type="molecule type" value="Genomic_DNA"/>
</dbReference>
<name>A0A7W4KG08_9PROT</name>
<comment type="caution">
    <text evidence="4">The sequence shown here is derived from an EMBL/GenBank/DDBJ whole genome shotgun (WGS) entry which is preliminary data.</text>
</comment>
<dbReference type="PANTHER" id="PTHR43630">
    <property type="entry name" value="POLY-BETA-1,6-N-ACETYL-D-GLUCOSAMINE SYNTHASE"/>
    <property type="match status" value="1"/>
</dbReference>
<accession>A0A7W4KG08</accession>
<reference evidence="4 5" key="1">
    <citation type="submission" date="2020-04" db="EMBL/GenBank/DDBJ databases">
        <title>Description of novel Gluconacetobacter.</title>
        <authorList>
            <person name="Sombolestani A."/>
        </authorList>
    </citation>
    <scope>NUCLEOTIDE SEQUENCE [LARGE SCALE GENOMIC DNA]</scope>
    <source>
        <strain evidence="4 5">LMG 27800</strain>
    </source>
</reference>
<evidence type="ECO:0000313" key="5">
    <source>
        <dbReference type="Proteomes" id="UP000540556"/>
    </source>
</evidence>
<dbReference type="CDD" id="cd00761">
    <property type="entry name" value="Glyco_tranf_GTA_type"/>
    <property type="match status" value="1"/>
</dbReference>
<dbReference type="SUPFAM" id="SSF49785">
    <property type="entry name" value="Galactose-binding domain-like"/>
    <property type="match status" value="1"/>
</dbReference>
<dbReference type="SUPFAM" id="SSF53448">
    <property type="entry name" value="Nucleotide-diphospho-sugar transferases"/>
    <property type="match status" value="1"/>
</dbReference>
<dbReference type="AlphaFoldDB" id="A0A7W4KG08"/>
<evidence type="ECO:0000256" key="2">
    <source>
        <dbReference type="ARBA" id="ARBA00022676"/>
    </source>
</evidence>
<gene>
    <name evidence="4" type="ORF">HLH27_14690</name>
</gene>
<comment type="similarity">
    <text evidence="1">Belongs to the glycosyltransferase 2 family.</text>
</comment>
<evidence type="ECO:0000313" key="4">
    <source>
        <dbReference type="EMBL" id="MBB2206252.1"/>
    </source>
</evidence>
<protein>
    <submittedName>
        <fullName evidence="4">Glycosyltransferase</fullName>
    </submittedName>
</protein>
<dbReference type="Gene3D" id="3.90.550.10">
    <property type="entry name" value="Spore Coat Polysaccharide Biosynthesis Protein SpsA, Chain A"/>
    <property type="match status" value="1"/>
</dbReference>
<dbReference type="InterPro" id="IPR008979">
    <property type="entry name" value="Galactose-bd-like_sf"/>
</dbReference>
<dbReference type="Gene3D" id="2.60.120.260">
    <property type="entry name" value="Galactose-binding domain-like"/>
    <property type="match status" value="1"/>
</dbReference>
<dbReference type="PANTHER" id="PTHR43630:SF1">
    <property type="entry name" value="POLY-BETA-1,6-N-ACETYL-D-GLUCOSAMINE SYNTHASE"/>
    <property type="match status" value="1"/>
</dbReference>
<keyword evidence="2" id="KW-0328">Glycosyltransferase</keyword>
<proteinExistence type="inferred from homology"/>
<dbReference type="GO" id="GO:0016757">
    <property type="term" value="F:glycosyltransferase activity"/>
    <property type="evidence" value="ECO:0007669"/>
    <property type="project" value="UniProtKB-KW"/>
</dbReference>
<evidence type="ECO:0000256" key="3">
    <source>
        <dbReference type="ARBA" id="ARBA00022679"/>
    </source>
</evidence>
<evidence type="ECO:0000256" key="1">
    <source>
        <dbReference type="ARBA" id="ARBA00006739"/>
    </source>
</evidence>
<dbReference type="Proteomes" id="UP000540556">
    <property type="component" value="Unassembled WGS sequence"/>
</dbReference>
<organism evidence="4 5">
    <name type="scientific">Gluconacetobacter takamatsuzukensis</name>
    <dbReference type="NCBI Taxonomy" id="1286190"/>
    <lineage>
        <taxon>Bacteria</taxon>
        <taxon>Pseudomonadati</taxon>
        <taxon>Pseudomonadota</taxon>
        <taxon>Alphaproteobacteria</taxon>
        <taxon>Acetobacterales</taxon>
        <taxon>Acetobacteraceae</taxon>
        <taxon>Gluconacetobacter</taxon>
    </lineage>
</organism>
<keyword evidence="5" id="KW-1185">Reference proteome</keyword>
<keyword evidence="3 4" id="KW-0808">Transferase</keyword>
<sequence>MKLVGVTRTLNENDIIESVIRHHLAIVDHVIVMDDGSNDNTAEIVHALIEEGLPVSIMQRRCVIFDEGNRNTVLYNMARDRFSADWVLFFDADEFVDVRRVGNDLKSYLARVPDRFDSVSLDMFNYTDSIFDDGNERNVPRRLLWRTKEPLNVFKVVVRGNLEGDVSIHAGNHCGYRDGVPMNSYRSDAVFISHYPRRSGWQDIYKWVIGRLKITAAGHRETENGTGSHYIHPFNILSRNPMEIINNHDFFNVRPNPGTSEKDTGFYLGTDLRYTELVDYKEKCIRMVLKYTMELAHDFGKIIDSHPDISDEVRGHFSDGRDYRGIADSLREYEGGIETSQSSVDAIWSTRKNVRDDSAILVNGSVQPDNYNHSAREDGPWWSADFGEEIGLKEILVVNRFDQDGVRSRLFPFDIILEDGNGDQRIISVGIENMKAGKYVPVENISGNARKVTISLPGRDRYLSISQVKFFVQG</sequence>